<reference evidence="1" key="1">
    <citation type="submission" date="2021-06" db="EMBL/GenBank/DDBJ databases">
        <authorList>
            <person name="Kallberg Y."/>
            <person name="Tangrot J."/>
            <person name="Rosling A."/>
        </authorList>
    </citation>
    <scope>NUCLEOTIDE SEQUENCE</scope>
    <source>
        <strain evidence="1">FL130A</strain>
    </source>
</reference>
<accession>A0A9N9N4V3</accession>
<keyword evidence="2" id="KW-1185">Reference proteome</keyword>
<name>A0A9N9N4V3_9GLOM</name>
<dbReference type="Proteomes" id="UP000789508">
    <property type="component" value="Unassembled WGS sequence"/>
</dbReference>
<organism evidence="1 2">
    <name type="scientific">Ambispora leptoticha</name>
    <dbReference type="NCBI Taxonomy" id="144679"/>
    <lineage>
        <taxon>Eukaryota</taxon>
        <taxon>Fungi</taxon>
        <taxon>Fungi incertae sedis</taxon>
        <taxon>Mucoromycota</taxon>
        <taxon>Glomeromycotina</taxon>
        <taxon>Glomeromycetes</taxon>
        <taxon>Archaeosporales</taxon>
        <taxon>Ambisporaceae</taxon>
        <taxon>Ambispora</taxon>
    </lineage>
</organism>
<comment type="caution">
    <text evidence="1">The sequence shown here is derived from an EMBL/GenBank/DDBJ whole genome shotgun (WGS) entry which is preliminary data.</text>
</comment>
<feature type="non-terminal residue" evidence="1">
    <location>
        <position position="59"/>
    </location>
</feature>
<dbReference type="EMBL" id="CAJVPS010019364">
    <property type="protein sequence ID" value="CAG8700845.1"/>
    <property type="molecule type" value="Genomic_DNA"/>
</dbReference>
<dbReference type="AlphaFoldDB" id="A0A9N9N4V3"/>
<proteinExistence type="predicted"/>
<gene>
    <name evidence="1" type="ORF">ALEPTO_LOCUS11570</name>
</gene>
<sequence>MTINSIPKVRNIKIFEEVIQVKNTTLTWEEYLKLERRFQQTHHQSSQWTFDWKGPAAKY</sequence>
<evidence type="ECO:0000313" key="1">
    <source>
        <dbReference type="EMBL" id="CAG8700845.1"/>
    </source>
</evidence>
<protein>
    <submittedName>
        <fullName evidence="1">8156_t:CDS:1</fullName>
    </submittedName>
</protein>
<evidence type="ECO:0000313" key="2">
    <source>
        <dbReference type="Proteomes" id="UP000789508"/>
    </source>
</evidence>